<dbReference type="AlphaFoldDB" id="A0A4D4JCF1"/>
<proteinExistence type="predicted"/>
<organism evidence="2 3">
    <name type="scientific">Gandjariella thermophila</name>
    <dbReference type="NCBI Taxonomy" id="1931992"/>
    <lineage>
        <taxon>Bacteria</taxon>
        <taxon>Bacillati</taxon>
        <taxon>Actinomycetota</taxon>
        <taxon>Actinomycetes</taxon>
        <taxon>Pseudonocardiales</taxon>
        <taxon>Pseudonocardiaceae</taxon>
        <taxon>Gandjariella</taxon>
    </lineage>
</organism>
<dbReference type="EMBL" id="BJFL01000027">
    <property type="protein sequence ID" value="GDY32690.1"/>
    <property type="molecule type" value="Genomic_DNA"/>
</dbReference>
<name>A0A4D4JCF1_9PSEU</name>
<keyword evidence="3" id="KW-1185">Reference proteome</keyword>
<evidence type="ECO:0000313" key="3">
    <source>
        <dbReference type="Proteomes" id="UP000298860"/>
    </source>
</evidence>
<dbReference type="OrthoDB" id="4789771at2"/>
<evidence type="ECO:0000313" key="2">
    <source>
        <dbReference type="EMBL" id="GDY32690.1"/>
    </source>
</evidence>
<accession>A0A4D4JCF1</accession>
<gene>
    <name evidence="2" type="ORF">GTS_43230</name>
</gene>
<dbReference type="RefSeq" id="WP_137815690.1">
    <property type="nucleotide sequence ID" value="NZ_BJFL01000027.1"/>
</dbReference>
<reference evidence="3" key="1">
    <citation type="submission" date="2019-04" db="EMBL/GenBank/DDBJ databases">
        <title>Draft genome sequence of Pseudonocardiaceae bacterium SL3-2-4.</title>
        <authorList>
            <person name="Ningsih F."/>
            <person name="Yokota A."/>
            <person name="Sakai Y."/>
            <person name="Nanatani K."/>
            <person name="Yabe S."/>
            <person name="Oetari A."/>
            <person name="Sjamsuridzal W."/>
        </authorList>
    </citation>
    <scope>NUCLEOTIDE SEQUENCE [LARGE SCALE GENOMIC DNA]</scope>
    <source>
        <strain evidence="3">SL3-2-4</strain>
    </source>
</reference>
<dbReference type="InterPro" id="IPR025442">
    <property type="entry name" value="DUF4185"/>
</dbReference>
<dbReference type="Pfam" id="PF13810">
    <property type="entry name" value="DUF4185"/>
    <property type="match status" value="1"/>
</dbReference>
<comment type="caution">
    <text evidence="2">The sequence shown here is derived from an EMBL/GenBank/DDBJ whole genome shotgun (WGS) entry which is preliminary data.</text>
</comment>
<sequence length="333" mass="35902">MAVASKVKDLTGPGHTDRFGVGGTDLGVTAVAPDGRLVSVFGDTFERASVGGPGWRSPVVLFADPVTVAAGLEWVGSAGPGGYAQQVLGYRHGSTIGGRRVETVLPTDLMTVGDTMYLHVMVCQGIGDVHWTEVYRSADNGETWEPTGARWPGDALGGLFQMLTWERGSDGYVYAFSTGFQRDKGLILHRVPESRLTDPTAWEGWGYLDGAWAWGNPPTIALTGAYGELCLRRTGPRWLLTFFDAGNYRIDVLTLDSPTANLYEAPRETLVSGCSWDAEDHAAGRVAQPYGGYILPGSTPDDLHLVVSQWNTATNWPYRSMQFRARLVGAGAA</sequence>
<dbReference type="Proteomes" id="UP000298860">
    <property type="component" value="Unassembled WGS sequence"/>
</dbReference>
<protein>
    <recommendedName>
        <fullName evidence="1">DUF4185 domain-containing protein</fullName>
    </recommendedName>
</protein>
<evidence type="ECO:0000259" key="1">
    <source>
        <dbReference type="Pfam" id="PF13810"/>
    </source>
</evidence>
<feature type="domain" description="DUF4185" evidence="1">
    <location>
        <begin position="12"/>
        <end position="324"/>
    </location>
</feature>